<organism evidence="2 3">
    <name type="scientific">Octadecabacter antarcticus 307</name>
    <dbReference type="NCBI Taxonomy" id="391626"/>
    <lineage>
        <taxon>Bacteria</taxon>
        <taxon>Pseudomonadati</taxon>
        <taxon>Pseudomonadota</taxon>
        <taxon>Alphaproteobacteria</taxon>
        <taxon>Rhodobacterales</taxon>
        <taxon>Roseobacteraceae</taxon>
        <taxon>Octadecabacter</taxon>
    </lineage>
</organism>
<evidence type="ECO:0000313" key="3">
    <source>
        <dbReference type="Proteomes" id="UP000005307"/>
    </source>
</evidence>
<feature type="compositionally biased region" description="Basic and acidic residues" evidence="1">
    <location>
        <begin position="104"/>
        <end position="114"/>
    </location>
</feature>
<gene>
    <name evidence="2" type="ORF">OAN307_c43090</name>
</gene>
<reference evidence="2 3" key="1">
    <citation type="journal article" date="2013" name="PLoS ONE">
        <title>Poles Apart: Arctic and Antarctic Octadecabacter strains Share High Genome Plasticity and a New Type of Xanthorhodopsin.</title>
        <authorList>
            <person name="Vollmers J."/>
            <person name="Voget S."/>
            <person name="Dietrich S."/>
            <person name="Gollnow K."/>
            <person name="Smits M."/>
            <person name="Meyer K."/>
            <person name="Brinkhoff T."/>
            <person name="Simon M."/>
            <person name="Daniel R."/>
        </authorList>
    </citation>
    <scope>NUCLEOTIDE SEQUENCE [LARGE SCALE GENOMIC DNA]</scope>
    <source>
        <strain evidence="2 3">307</strain>
    </source>
</reference>
<accession>M9RIN4</accession>
<proteinExistence type="predicted"/>
<feature type="compositionally biased region" description="Basic and acidic residues" evidence="1">
    <location>
        <begin position="62"/>
        <end position="80"/>
    </location>
</feature>
<evidence type="ECO:0000313" key="2">
    <source>
        <dbReference type="EMBL" id="AGI69695.1"/>
    </source>
</evidence>
<keyword evidence="3" id="KW-1185">Reference proteome</keyword>
<evidence type="ECO:0000256" key="1">
    <source>
        <dbReference type="SAM" id="MobiDB-lite"/>
    </source>
</evidence>
<dbReference type="HOGENOM" id="CLU_2118556_0_0_5"/>
<feature type="region of interest" description="Disordered" evidence="1">
    <location>
        <begin position="1"/>
        <end position="26"/>
    </location>
</feature>
<dbReference type="STRING" id="391626.OAN307_c43090"/>
<feature type="compositionally biased region" description="Polar residues" evidence="1">
    <location>
        <begin position="44"/>
        <end position="58"/>
    </location>
</feature>
<dbReference type="AlphaFoldDB" id="M9RIN4"/>
<feature type="region of interest" description="Disordered" evidence="1">
    <location>
        <begin position="43"/>
        <end position="114"/>
    </location>
</feature>
<protein>
    <submittedName>
        <fullName evidence="2">Uncharacterized protein</fullName>
    </submittedName>
</protein>
<sequence>MTDDKEIAMCRQLSDQTPTARDPLNTDPKVRFLFRYEHFEDEASTVSVNDEGEISTSCWGEKASKRGGRDIGRHTYDRMLRLGPSESPPPPEKSRVSNPNQRNQPKEIKLCGLY</sequence>
<dbReference type="Proteomes" id="UP000005307">
    <property type="component" value="Chromosome"/>
</dbReference>
<dbReference type="RefSeq" id="WP_015501615.1">
    <property type="nucleotide sequence ID" value="NC_020911.1"/>
</dbReference>
<dbReference type="EMBL" id="CP003740">
    <property type="protein sequence ID" value="AGI69695.1"/>
    <property type="molecule type" value="Genomic_DNA"/>
</dbReference>
<name>M9RIN4_9RHOB</name>
<dbReference type="KEGG" id="oat:OAN307_c43090"/>